<dbReference type="InterPro" id="IPR003362">
    <property type="entry name" value="Bact_transf"/>
</dbReference>
<dbReference type="PANTHER" id="PTHR30576">
    <property type="entry name" value="COLANIC BIOSYNTHESIS UDP-GLUCOSE LIPID CARRIER TRANSFERASE"/>
    <property type="match status" value="1"/>
</dbReference>
<dbReference type="GO" id="GO:0016780">
    <property type="term" value="F:phosphotransferase activity, for other substituted phosphate groups"/>
    <property type="evidence" value="ECO:0007669"/>
    <property type="project" value="TreeGrafter"/>
</dbReference>
<feature type="transmembrane region" description="Helical" evidence="2">
    <location>
        <begin position="41"/>
        <end position="64"/>
    </location>
</feature>
<dbReference type="AlphaFoldDB" id="A0A4Y3VM33"/>
<evidence type="ECO:0000313" key="4">
    <source>
        <dbReference type="EMBL" id="GEC07228.1"/>
    </source>
</evidence>
<reference evidence="4 5" key="1">
    <citation type="submission" date="2019-06" db="EMBL/GenBank/DDBJ databases">
        <title>Whole genome shotgun sequence of Streptomyces spinoverrucosus NBRC 14228.</title>
        <authorList>
            <person name="Hosoyama A."/>
            <person name="Uohara A."/>
            <person name="Ohji S."/>
            <person name="Ichikawa N."/>
        </authorList>
    </citation>
    <scope>NUCLEOTIDE SEQUENCE [LARGE SCALE GENOMIC DNA]</scope>
    <source>
        <strain evidence="4 5">NBRC 14228</strain>
    </source>
</reference>
<dbReference type="Proteomes" id="UP000317881">
    <property type="component" value="Unassembled WGS sequence"/>
</dbReference>
<keyword evidence="2" id="KW-1133">Transmembrane helix</keyword>
<dbReference type="RefSeq" id="WP_218037102.1">
    <property type="nucleotide sequence ID" value="NZ_BJND01000037.1"/>
</dbReference>
<keyword evidence="5" id="KW-1185">Reference proteome</keyword>
<name>A0A4Y3VM33_9ACTN</name>
<evidence type="ECO:0000313" key="5">
    <source>
        <dbReference type="Proteomes" id="UP000317881"/>
    </source>
</evidence>
<dbReference type="EMBL" id="BJND01000037">
    <property type="protein sequence ID" value="GEC07228.1"/>
    <property type="molecule type" value="Genomic_DNA"/>
</dbReference>
<accession>A0A4Y3VM33</accession>
<protein>
    <recommendedName>
        <fullName evidence="3">Bacterial sugar transferase domain-containing protein</fullName>
    </recommendedName>
</protein>
<dbReference type="Pfam" id="PF02397">
    <property type="entry name" value="Bac_transf"/>
    <property type="match status" value="1"/>
</dbReference>
<evidence type="ECO:0000256" key="2">
    <source>
        <dbReference type="SAM" id="Phobius"/>
    </source>
</evidence>
<dbReference type="PANTHER" id="PTHR30576:SF10">
    <property type="entry name" value="SLL5057 PROTEIN"/>
    <property type="match status" value="1"/>
</dbReference>
<organism evidence="4 5">
    <name type="scientific">Streptomyces spinoverrucosus</name>
    <dbReference type="NCBI Taxonomy" id="284043"/>
    <lineage>
        <taxon>Bacteria</taxon>
        <taxon>Bacillati</taxon>
        <taxon>Actinomycetota</taxon>
        <taxon>Actinomycetes</taxon>
        <taxon>Kitasatosporales</taxon>
        <taxon>Streptomycetaceae</taxon>
        <taxon>Streptomyces</taxon>
    </lineage>
</organism>
<keyword evidence="2" id="KW-0812">Transmembrane</keyword>
<gene>
    <name evidence="4" type="ORF">SSP24_48830</name>
</gene>
<evidence type="ECO:0000259" key="3">
    <source>
        <dbReference type="Pfam" id="PF02397"/>
    </source>
</evidence>
<proteinExistence type="inferred from homology"/>
<keyword evidence="2" id="KW-0472">Membrane</keyword>
<comment type="similarity">
    <text evidence="1">Belongs to the bacterial sugar transferase family.</text>
</comment>
<sequence>MGGVVHTLSEAESLEVTPQPSLTGEPRAHCADSRVKRTLDLVLSALLLVAFLPLMVLIGVVVAVSSAGPVIYRQTRDGLAERPFTVLKFRTMYVNSTVDLAELLLADGRTMSICAKPRHDPRITPVGRLLRKTSLDELPQLINVLRGEMSLVGPRPNLRPENQTLLSADRARRLSVKPGMTGLWQVSGRSSTTADEAIRLDLRYVDQWSLQLDLLILLRTLPAVLRTRNAR</sequence>
<evidence type="ECO:0000256" key="1">
    <source>
        <dbReference type="ARBA" id="ARBA00006464"/>
    </source>
</evidence>
<feature type="domain" description="Bacterial sugar transferase" evidence="3">
    <location>
        <begin position="36"/>
        <end position="225"/>
    </location>
</feature>
<comment type="caution">
    <text evidence="4">The sequence shown here is derived from an EMBL/GenBank/DDBJ whole genome shotgun (WGS) entry which is preliminary data.</text>
</comment>